<reference evidence="2" key="2">
    <citation type="journal article" date="2016" name="Fungal Biol.">
        <title>Ochratoxin A production by Penicillium thymicola.</title>
        <authorList>
            <person name="Nguyen H.D.T."/>
            <person name="McMullin D.R."/>
            <person name="Ponomareva E."/>
            <person name="Riley R."/>
            <person name="Pomraning K.R."/>
            <person name="Baker S.E."/>
            <person name="Seifert K.A."/>
        </authorList>
    </citation>
    <scope>NUCLEOTIDE SEQUENCE</scope>
    <source>
        <strain evidence="2">DAOM 180753</strain>
    </source>
</reference>
<gene>
    <name evidence="2" type="ORF">VN97_g10931</name>
</gene>
<organism evidence="2 3">
    <name type="scientific">Penicillium thymicola</name>
    <dbReference type="NCBI Taxonomy" id="293382"/>
    <lineage>
        <taxon>Eukaryota</taxon>
        <taxon>Fungi</taxon>
        <taxon>Dikarya</taxon>
        <taxon>Ascomycota</taxon>
        <taxon>Pezizomycotina</taxon>
        <taxon>Eurotiomycetes</taxon>
        <taxon>Eurotiomycetidae</taxon>
        <taxon>Eurotiales</taxon>
        <taxon>Aspergillaceae</taxon>
        <taxon>Penicillium</taxon>
    </lineage>
</organism>
<keyword evidence="3" id="KW-1185">Reference proteome</keyword>
<feature type="transmembrane region" description="Helical" evidence="1">
    <location>
        <begin position="59"/>
        <end position="85"/>
    </location>
</feature>
<dbReference type="AlphaFoldDB" id="A0AAI9X3C9"/>
<evidence type="ECO:0000313" key="3">
    <source>
        <dbReference type="Proteomes" id="UP001227192"/>
    </source>
</evidence>
<dbReference type="Proteomes" id="UP001227192">
    <property type="component" value="Unassembled WGS sequence"/>
</dbReference>
<reference evidence="2" key="1">
    <citation type="submission" date="2015-06" db="EMBL/GenBank/DDBJ databases">
        <authorList>
            <person name="Nguyen H."/>
        </authorList>
    </citation>
    <scope>NUCLEOTIDE SEQUENCE</scope>
    <source>
        <strain evidence="2">DAOM 180753</strain>
    </source>
</reference>
<proteinExistence type="predicted"/>
<evidence type="ECO:0000313" key="2">
    <source>
        <dbReference type="EMBL" id="KAJ9482501.1"/>
    </source>
</evidence>
<dbReference type="EMBL" id="LACB01000551">
    <property type="protein sequence ID" value="KAJ9482501.1"/>
    <property type="molecule type" value="Genomic_DNA"/>
</dbReference>
<comment type="caution">
    <text evidence="2">The sequence shown here is derived from an EMBL/GenBank/DDBJ whole genome shotgun (WGS) entry which is preliminary data.</text>
</comment>
<keyword evidence="1" id="KW-1133">Transmembrane helix</keyword>
<accession>A0AAI9X3C9</accession>
<keyword evidence="1" id="KW-0472">Membrane</keyword>
<evidence type="ECO:0000256" key="1">
    <source>
        <dbReference type="SAM" id="Phobius"/>
    </source>
</evidence>
<name>A0AAI9X3C9_PENTH</name>
<keyword evidence="1" id="KW-0812">Transmembrane</keyword>
<sequence>MLVRTSHSTCKYSFLHHTHSNSRPSYFPDVWCQDKQRQRSHASTVAYRFSLYSELHPQIFFFPSASLGILQLSLLSFVFFLFLAWTVS</sequence>
<protein>
    <submittedName>
        <fullName evidence="2">Uncharacterized protein</fullName>
    </submittedName>
</protein>